<accession>R6CE98</accession>
<reference evidence="1" key="1">
    <citation type="submission" date="2012-11" db="EMBL/GenBank/DDBJ databases">
        <title>Dependencies among metagenomic species, viruses, plasmids and units of genetic variation.</title>
        <authorList>
            <person name="Nielsen H.B."/>
            <person name="Almeida M."/>
            <person name="Juncker A.S."/>
            <person name="Rasmussen S."/>
            <person name="Li J."/>
            <person name="Sunagawa S."/>
            <person name="Plichta D."/>
            <person name="Gautier L."/>
            <person name="Le Chatelier E."/>
            <person name="Peletier E."/>
            <person name="Bonde I."/>
            <person name="Nielsen T."/>
            <person name="Manichanh C."/>
            <person name="Arumugam M."/>
            <person name="Batto J."/>
            <person name="Santos M.B.Q.D."/>
            <person name="Blom N."/>
            <person name="Borruel N."/>
            <person name="Burgdorf K.S."/>
            <person name="Boumezbeur F."/>
            <person name="Casellas F."/>
            <person name="Dore J."/>
            <person name="Guarner F."/>
            <person name="Hansen T."/>
            <person name="Hildebrand F."/>
            <person name="Kaas R.S."/>
            <person name="Kennedy S."/>
            <person name="Kristiansen K."/>
            <person name="Kultima J.R."/>
            <person name="Leonard P."/>
            <person name="Levenez F."/>
            <person name="Lund O."/>
            <person name="Moumen B."/>
            <person name="Le Paslier D."/>
            <person name="Pons N."/>
            <person name="Pedersen O."/>
            <person name="Prifti E."/>
            <person name="Qin J."/>
            <person name="Raes J."/>
            <person name="Tap J."/>
            <person name="Tims S."/>
            <person name="Ussery D.W."/>
            <person name="Yamada T."/>
            <person name="MetaHit consortium"/>
            <person name="Renault P."/>
            <person name="Sicheritz-Ponten T."/>
            <person name="Bork P."/>
            <person name="Wang J."/>
            <person name="Brunak S."/>
            <person name="Ehrlich S.D."/>
        </authorList>
    </citation>
    <scope>NUCLEOTIDE SEQUENCE [LARGE SCALE GENOMIC DNA]</scope>
</reference>
<dbReference type="RefSeq" id="WP_022124940.1">
    <property type="nucleotide sequence ID" value="NZ_FR880873.1"/>
</dbReference>
<protein>
    <submittedName>
        <fullName evidence="1">Uncharacterized protein</fullName>
    </submittedName>
</protein>
<proteinExistence type="predicted"/>
<evidence type="ECO:0000313" key="2">
    <source>
        <dbReference type="Proteomes" id="UP000018362"/>
    </source>
</evidence>
<sequence>MKVPLYLSILVSVCLLGCKTAKQQPALVHESGQSLSEIKTLMEKGKSYFISTTQYPNYLPDNGVFLKAESRKLINLKQGEQYQGAGGSLFKVDTLVTSSILSDAAISQVFRGIKKGKNNVCVLSDEVSGLKNEKFPCTEGDYIVNLKSLTMYVEGSRDIRIASNST</sequence>
<gene>
    <name evidence="1" type="ORF">BN509_00332</name>
</gene>
<comment type="caution">
    <text evidence="1">The sequence shown here is derived from an EMBL/GenBank/DDBJ whole genome shotgun (WGS) entry which is preliminary data.</text>
</comment>
<name>R6CE98_9BACT</name>
<evidence type="ECO:0000313" key="1">
    <source>
        <dbReference type="EMBL" id="CDA71254.1"/>
    </source>
</evidence>
<dbReference type="Proteomes" id="UP000018362">
    <property type="component" value="Unassembled WGS sequence"/>
</dbReference>
<dbReference type="AlphaFoldDB" id="R6CE98"/>
<organism evidence="1 2">
    <name type="scientific">Phocaeicola coprocola CAG:162</name>
    <dbReference type="NCBI Taxonomy" id="1263040"/>
    <lineage>
        <taxon>Bacteria</taxon>
        <taxon>Pseudomonadati</taxon>
        <taxon>Bacteroidota</taxon>
        <taxon>Bacteroidia</taxon>
        <taxon>Bacteroidales</taxon>
        <taxon>Bacteroidaceae</taxon>
        <taxon>Phocaeicola</taxon>
    </lineage>
</organism>
<dbReference type="EMBL" id="CBCJ010000168">
    <property type="protein sequence ID" value="CDA71254.1"/>
    <property type="molecule type" value="Genomic_DNA"/>
</dbReference>